<protein>
    <submittedName>
        <fullName evidence="3">DUF5777 family beta-barrel protein</fullName>
    </submittedName>
</protein>
<feature type="domain" description="DUF5777" evidence="2">
    <location>
        <begin position="48"/>
        <end position="292"/>
    </location>
</feature>
<feature type="chain" id="PRO_5046007840" evidence="1">
    <location>
        <begin position="26"/>
        <end position="298"/>
    </location>
</feature>
<feature type="signal peptide" evidence="1">
    <location>
        <begin position="1"/>
        <end position="25"/>
    </location>
</feature>
<keyword evidence="4" id="KW-1185">Reference proteome</keyword>
<comment type="caution">
    <text evidence="3">The sequence shown here is derived from an EMBL/GenBank/DDBJ whole genome shotgun (WGS) entry which is preliminary data.</text>
</comment>
<organism evidence="3 4">
    <name type="scientific">Ohtaekwangia kribbensis</name>
    <dbReference type="NCBI Taxonomy" id="688913"/>
    <lineage>
        <taxon>Bacteria</taxon>
        <taxon>Pseudomonadati</taxon>
        <taxon>Bacteroidota</taxon>
        <taxon>Cytophagia</taxon>
        <taxon>Cytophagales</taxon>
        <taxon>Fulvivirgaceae</taxon>
        <taxon>Ohtaekwangia</taxon>
    </lineage>
</organism>
<evidence type="ECO:0000256" key="1">
    <source>
        <dbReference type="SAM" id="SignalP"/>
    </source>
</evidence>
<accession>A0ABW3JWL7</accession>
<dbReference type="InterPro" id="IPR045916">
    <property type="entry name" value="DUF5777"/>
</dbReference>
<dbReference type="Pfam" id="PF19089">
    <property type="entry name" value="DUF5777"/>
    <property type="match status" value="1"/>
</dbReference>
<evidence type="ECO:0000313" key="3">
    <source>
        <dbReference type="EMBL" id="MFD0998373.1"/>
    </source>
</evidence>
<dbReference type="Proteomes" id="UP001597112">
    <property type="component" value="Unassembled WGS sequence"/>
</dbReference>
<keyword evidence="1" id="KW-0732">Signal</keyword>
<sequence>MQSIKRNIVALKTIFVFFCTSQAFAQDDLLKELESSSEKEPSYTAQTFKGTRLINGHSVETIGEGTLEFIFSHRFGRLNGGLYEMYGLDDAYVRLGLEYGVTDNFGIGIGRNSVDKTVDGYLKYKLVKQSREGSPVTVTAFGSTGYKTSPKDADVPDGFQRTDRLSYTAQLLIARKFTSALSLQLMPTLVHKNWVALDEGDNNQVAVGVGGRIKMTPSVSVNLEYYYRVNPSAAASYNDAIGIAVDIETGGHVFQIILTNTRGMIERSFITETDGDFFDGDIHLGFNVTRAFQLKGKR</sequence>
<evidence type="ECO:0000313" key="4">
    <source>
        <dbReference type="Proteomes" id="UP001597112"/>
    </source>
</evidence>
<dbReference type="RefSeq" id="WP_377574964.1">
    <property type="nucleotide sequence ID" value="NZ_JBHTKA010000001.1"/>
</dbReference>
<evidence type="ECO:0000259" key="2">
    <source>
        <dbReference type="Pfam" id="PF19089"/>
    </source>
</evidence>
<dbReference type="EMBL" id="JBHTKA010000001">
    <property type="protein sequence ID" value="MFD0998373.1"/>
    <property type="molecule type" value="Genomic_DNA"/>
</dbReference>
<gene>
    <name evidence="3" type="ORF">ACFQ21_03605</name>
</gene>
<proteinExistence type="predicted"/>
<name>A0ABW3JWL7_9BACT</name>
<reference evidence="4" key="1">
    <citation type="journal article" date="2019" name="Int. J. Syst. Evol. Microbiol.">
        <title>The Global Catalogue of Microorganisms (GCM) 10K type strain sequencing project: providing services to taxonomists for standard genome sequencing and annotation.</title>
        <authorList>
            <consortium name="The Broad Institute Genomics Platform"/>
            <consortium name="The Broad Institute Genome Sequencing Center for Infectious Disease"/>
            <person name="Wu L."/>
            <person name="Ma J."/>
        </authorList>
    </citation>
    <scope>NUCLEOTIDE SEQUENCE [LARGE SCALE GENOMIC DNA]</scope>
    <source>
        <strain evidence="4">CCUG 58938</strain>
    </source>
</reference>